<proteinExistence type="predicted"/>
<keyword evidence="1" id="KW-0732">Signal</keyword>
<dbReference type="InterPro" id="IPR011335">
    <property type="entry name" value="Restrct_endonuc-II-like"/>
</dbReference>
<dbReference type="SUPFAM" id="SSF53335">
    <property type="entry name" value="S-adenosyl-L-methionine-dependent methyltransferases"/>
    <property type="match status" value="1"/>
</dbReference>
<dbReference type="SUPFAM" id="SSF52980">
    <property type="entry name" value="Restriction endonuclease-like"/>
    <property type="match status" value="1"/>
</dbReference>
<dbReference type="Gene3D" id="3.40.50.150">
    <property type="entry name" value="Vaccinia Virus protein VP39"/>
    <property type="match status" value="1"/>
</dbReference>
<dbReference type="Proteomes" id="UP001165060">
    <property type="component" value="Unassembled WGS sequence"/>
</dbReference>
<feature type="chain" id="PRO_5045748857" evidence="1">
    <location>
        <begin position="19"/>
        <end position="777"/>
    </location>
</feature>
<sequence length="777" mass="84086">MFTLLLCLCLSSLPPTLPLIPPHPSYVVQWRGEKDFRYVPPSLREAELQGSLSTVTPLPSSFKTDLVPGEPLFQTLSAALPSDRVGQAAGRCATVRRVFRVLSEGGSLAELVSPVPDPYRHAEERGPAAPTWSVRVRDLRGGRALGKRRGHGRTHEAAALLALAPLTDLLEGAVCLKSPDIALHVLLLPGGRFLLLRLLASGRGDLRGFDPAARGCVTATPLEPVAAFALANVARASPRAGAALDLYAGSCQALLAAAALGSSRTVGIERANEWLVPFGKIREDFRRRNLNEPTLIRGDCRDAAVRDAAGGPFGAVLADVPYGVRESVRGEGDGGTPVRDILELLAADVIRGKPLIREGGRTEFLDRGAEAVLDHLNVTRSLVAAADLRLKKMSPQRLNARLSRLLLVFAAGQPAPNVEWRAVSLRELRAHPRFLALPLPEAVAPQTTADLRYYRQDSRQWDGAHRGRITPGVCAACLGLYEERSSAFLGVPPSLRGRSKALDAHAVLSVPLLGLEEVVALGDGVGAEAEADEAAGAVWAPSRDPLRGPLFEYRGSGRWERRNLAGAPHSSFRLSWGNTQEPTSVLAAVNFLTRLGAAVEESGMHALDASPGLPPLGATPDALVRWEDGTVEPFEVKNHAPFRSRRGGGLEVRDPGPFSGIAVWHLPQLYLQMLCLGEECTSALFMSFSATRGANLFRLPRDERLMDLVLGFVGRFAEEYGEGRKEPEKNFWWGGEWEDEYMLLLEGLLQASKSVELLAHIPDGEIQRGAQEPLFWD</sequence>
<evidence type="ECO:0000256" key="1">
    <source>
        <dbReference type="SAM" id="SignalP"/>
    </source>
</evidence>
<reference evidence="2 3" key="1">
    <citation type="journal article" date="2023" name="Commun. Biol.">
        <title>Genome analysis of Parmales, the sister group of diatoms, reveals the evolutionary specialization of diatoms from phago-mixotrophs to photoautotrophs.</title>
        <authorList>
            <person name="Ban H."/>
            <person name="Sato S."/>
            <person name="Yoshikawa S."/>
            <person name="Yamada K."/>
            <person name="Nakamura Y."/>
            <person name="Ichinomiya M."/>
            <person name="Sato N."/>
            <person name="Blanc-Mathieu R."/>
            <person name="Endo H."/>
            <person name="Kuwata A."/>
            <person name="Ogata H."/>
        </authorList>
    </citation>
    <scope>NUCLEOTIDE SEQUENCE [LARGE SCALE GENOMIC DNA]</scope>
</reference>
<feature type="signal peptide" evidence="1">
    <location>
        <begin position="1"/>
        <end position="18"/>
    </location>
</feature>
<name>A0ABQ6MER3_9STRA</name>
<dbReference type="Gene3D" id="3.90.320.10">
    <property type="match status" value="1"/>
</dbReference>
<accession>A0ABQ6MER3</accession>
<evidence type="ECO:0000313" key="3">
    <source>
        <dbReference type="Proteomes" id="UP001165060"/>
    </source>
</evidence>
<keyword evidence="3" id="KW-1185">Reference proteome</keyword>
<evidence type="ECO:0000313" key="2">
    <source>
        <dbReference type="EMBL" id="GMI24878.1"/>
    </source>
</evidence>
<dbReference type="EMBL" id="BRYB01002749">
    <property type="protein sequence ID" value="GMI24878.1"/>
    <property type="molecule type" value="Genomic_DNA"/>
</dbReference>
<dbReference type="InterPro" id="IPR029063">
    <property type="entry name" value="SAM-dependent_MTases_sf"/>
</dbReference>
<protein>
    <submittedName>
        <fullName evidence="2">Uncharacterized protein</fullName>
    </submittedName>
</protein>
<gene>
    <name evidence="2" type="ORF">TeGR_g2500</name>
</gene>
<dbReference type="InterPro" id="IPR011604">
    <property type="entry name" value="PDDEXK-like_dom_sf"/>
</dbReference>
<organism evidence="2 3">
    <name type="scientific">Tetraparma gracilis</name>
    <dbReference type="NCBI Taxonomy" id="2962635"/>
    <lineage>
        <taxon>Eukaryota</taxon>
        <taxon>Sar</taxon>
        <taxon>Stramenopiles</taxon>
        <taxon>Ochrophyta</taxon>
        <taxon>Bolidophyceae</taxon>
        <taxon>Parmales</taxon>
        <taxon>Triparmaceae</taxon>
        <taxon>Tetraparma</taxon>
    </lineage>
</organism>
<comment type="caution">
    <text evidence="2">The sequence shown here is derived from an EMBL/GenBank/DDBJ whole genome shotgun (WGS) entry which is preliminary data.</text>
</comment>